<dbReference type="Proteomes" id="UP000277597">
    <property type="component" value="Unassembled WGS sequence"/>
</dbReference>
<comment type="caution">
    <text evidence="1">The sequence shown here is derived from an EMBL/GenBank/DDBJ whole genome shotgun (WGS) entry which is preliminary data.</text>
</comment>
<evidence type="ECO:0000313" key="1">
    <source>
        <dbReference type="EMBL" id="RRC93245.1"/>
    </source>
</evidence>
<organism evidence="1 2">
    <name type="scientific">Streptococcus sanguinis</name>
    <dbReference type="NCBI Taxonomy" id="1305"/>
    <lineage>
        <taxon>Bacteria</taxon>
        <taxon>Bacillati</taxon>
        <taxon>Bacillota</taxon>
        <taxon>Bacilli</taxon>
        <taxon>Lactobacillales</taxon>
        <taxon>Streptococcaceae</taxon>
        <taxon>Streptococcus</taxon>
    </lineage>
</organism>
<reference evidence="1 2" key="1">
    <citation type="submission" date="2018-11" db="EMBL/GenBank/DDBJ databases">
        <title>Genomes From Bacteria Associated with the Canine Oral Cavity: a Test Case for Automated Genome-Based Taxonomic Assignment.</title>
        <authorList>
            <person name="Coil D.A."/>
            <person name="Jospin G."/>
            <person name="Darling A.E."/>
            <person name="Wallis C."/>
            <person name="Davis I.J."/>
            <person name="Harris S."/>
            <person name="Eisen J.A."/>
            <person name="Holcombe L.J."/>
            <person name="O'Flynn C."/>
        </authorList>
    </citation>
    <scope>NUCLEOTIDE SEQUENCE [LARGE SCALE GENOMIC DNA]</scope>
    <source>
        <strain evidence="1 2">OH953</strain>
    </source>
</reference>
<dbReference type="EMBL" id="RQZI01000002">
    <property type="protein sequence ID" value="RRC93245.1"/>
    <property type="molecule type" value="Genomic_DNA"/>
</dbReference>
<dbReference type="RefSeq" id="WP_002900328.1">
    <property type="nucleotide sequence ID" value="NZ_RJND01000002.1"/>
</dbReference>
<gene>
    <name evidence="1" type="ORF">EII39_01780</name>
</gene>
<protein>
    <submittedName>
        <fullName evidence="1">Spore gernimation protein GerA</fullName>
    </submittedName>
</protein>
<sequence length="54" mass="6067">MSRYADFLQIEAWEVINAGADLDQLCEPADHTKVPLSPIYGLGIFLCLLEWQDG</sequence>
<proteinExistence type="predicted"/>
<accession>A0A3P1S967</accession>
<name>A0A3P1S967_STRSA</name>
<dbReference type="AlphaFoldDB" id="A0A3P1S967"/>
<evidence type="ECO:0000313" key="2">
    <source>
        <dbReference type="Proteomes" id="UP000277597"/>
    </source>
</evidence>